<protein>
    <submittedName>
        <fullName evidence="1">Uncharacterized protein</fullName>
    </submittedName>
</protein>
<proteinExistence type="predicted"/>
<keyword evidence="2" id="KW-1185">Reference proteome</keyword>
<accession>A0ABP1DH26</accession>
<name>A0ABP1DH26_9APHY</name>
<dbReference type="EMBL" id="OZ037947">
    <property type="protein sequence ID" value="CAL1706519.1"/>
    <property type="molecule type" value="Genomic_DNA"/>
</dbReference>
<gene>
    <name evidence="1" type="ORF">GFSPODELE1_LOCUS5911</name>
</gene>
<evidence type="ECO:0000313" key="1">
    <source>
        <dbReference type="EMBL" id="CAL1706519.1"/>
    </source>
</evidence>
<dbReference type="Proteomes" id="UP001497453">
    <property type="component" value="Chromosome 4"/>
</dbReference>
<reference evidence="2" key="1">
    <citation type="submission" date="2024-04" db="EMBL/GenBank/DDBJ databases">
        <authorList>
            <person name="Shaw F."/>
            <person name="Minotto A."/>
        </authorList>
    </citation>
    <scope>NUCLEOTIDE SEQUENCE [LARGE SCALE GENOMIC DNA]</scope>
</reference>
<evidence type="ECO:0000313" key="2">
    <source>
        <dbReference type="Proteomes" id="UP001497453"/>
    </source>
</evidence>
<sequence length="97" mass="10827">MPVLIEIHVAREESESVRLTSLSSEANGWGYIQTTLAASSIFQQYFRVSLALCVACFSCSQFFNAATMHLSKWAALSALLVFSYRDPQCLYVPSTCY</sequence>
<organism evidence="1 2">
    <name type="scientific">Somion occarium</name>
    <dbReference type="NCBI Taxonomy" id="3059160"/>
    <lineage>
        <taxon>Eukaryota</taxon>
        <taxon>Fungi</taxon>
        <taxon>Dikarya</taxon>
        <taxon>Basidiomycota</taxon>
        <taxon>Agaricomycotina</taxon>
        <taxon>Agaricomycetes</taxon>
        <taxon>Polyporales</taxon>
        <taxon>Cerrenaceae</taxon>
        <taxon>Somion</taxon>
    </lineage>
</organism>